<dbReference type="PANTHER" id="PTHR33525">
    <property type="match status" value="1"/>
</dbReference>
<dbReference type="RefSeq" id="WP_289269074.1">
    <property type="nucleotide sequence ID" value="NZ_OX365700.1"/>
</dbReference>
<dbReference type="PANTHER" id="PTHR33525:SF3">
    <property type="entry name" value="RIBONUCLEASE Y"/>
    <property type="match status" value="1"/>
</dbReference>
<dbReference type="PROSITE" id="PS51833">
    <property type="entry name" value="HDOD"/>
    <property type="match status" value="1"/>
</dbReference>
<keyword evidence="3" id="KW-1185">Reference proteome</keyword>
<dbReference type="InterPro" id="IPR052340">
    <property type="entry name" value="RNase_Y/CdgJ"/>
</dbReference>
<dbReference type="Pfam" id="PF08668">
    <property type="entry name" value="HDOD"/>
    <property type="match status" value="1"/>
</dbReference>
<accession>A0AA86T637</accession>
<dbReference type="EMBL" id="OX365700">
    <property type="protein sequence ID" value="CAI4032342.1"/>
    <property type="molecule type" value="Genomic_DNA"/>
</dbReference>
<proteinExistence type="predicted"/>
<evidence type="ECO:0000259" key="1">
    <source>
        <dbReference type="PROSITE" id="PS51833"/>
    </source>
</evidence>
<protein>
    <submittedName>
        <fullName evidence="2">HDOD domain-containing protein</fullName>
    </submittedName>
</protein>
<sequence>MSSPPTDGSTACEPIEQALLERIGNGKIELPLLPSVATEILSMVNNPDSDAAKLASLIHRDQALAAHVLRIANSPAYMPRMPIVSLQHAVSMLGLTLLSEIAFTVSLKAGTFAAPGHERRMQFLWKHSLASGVYAKEVAKLKRLNMESAYVCGLLHAVGKPVVLNTCVGLSAELKVALEPDLLDMLIDAHHVPLGMQLADKWQLPKQARESIAHYRQYDQAESFKQEVMMACVADRLATFLLDPAALDDVSLREHQAFADLNLYPKDLDALVAAKDQVAKVVDSLAL</sequence>
<evidence type="ECO:0000313" key="2">
    <source>
        <dbReference type="EMBL" id="CAI4032342.1"/>
    </source>
</evidence>
<reference evidence="2" key="1">
    <citation type="submission" date="2022-10" db="EMBL/GenBank/DDBJ databases">
        <authorList>
            <person name="Koch H."/>
        </authorList>
    </citation>
    <scope>NUCLEOTIDE SEQUENCE</scope>
    <source>
        <strain evidence="2">DNF</strain>
    </source>
</reference>
<dbReference type="Gene3D" id="1.10.3210.10">
    <property type="entry name" value="Hypothetical protein af1432"/>
    <property type="match status" value="1"/>
</dbReference>
<dbReference type="InterPro" id="IPR006675">
    <property type="entry name" value="HDIG_dom"/>
</dbReference>
<dbReference type="SUPFAM" id="SSF109604">
    <property type="entry name" value="HD-domain/PDEase-like"/>
    <property type="match status" value="1"/>
</dbReference>
<dbReference type="InterPro" id="IPR013976">
    <property type="entry name" value="HDOD"/>
</dbReference>
<dbReference type="KEGG" id="nti:DNFV4_02772"/>
<gene>
    <name evidence="2" type="ORF">DNFV4_02772</name>
</gene>
<feature type="domain" description="HDOD" evidence="1">
    <location>
        <begin position="30"/>
        <end position="218"/>
    </location>
</feature>
<dbReference type="NCBIfam" id="TIGR00277">
    <property type="entry name" value="HDIG"/>
    <property type="match status" value="1"/>
</dbReference>
<organism evidence="2 3">
    <name type="scientific">Nitrospira tepida</name>
    <dbReference type="NCBI Taxonomy" id="2973512"/>
    <lineage>
        <taxon>Bacteria</taxon>
        <taxon>Pseudomonadati</taxon>
        <taxon>Nitrospirota</taxon>
        <taxon>Nitrospiria</taxon>
        <taxon>Nitrospirales</taxon>
        <taxon>Nitrospiraceae</taxon>
        <taxon>Nitrospira</taxon>
    </lineage>
</organism>
<dbReference type="AlphaFoldDB" id="A0AA86T637"/>
<dbReference type="Proteomes" id="UP001179121">
    <property type="component" value="Chromosome"/>
</dbReference>
<evidence type="ECO:0000313" key="3">
    <source>
        <dbReference type="Proteomes" id="UP001179121"/>
    </source>
</evidence>
<name>A0AA86T637_9BACT</name>